<evidence type="ECO:0000256" key="2">
    <source>
        <dbReference type="SAM" id="MobiDB-lite"/>
    </source>
</evidence>
<dbReference type="InterPro" id="IPR006530">
    <property type="entry name" value="YD"/>
</dbReference>
<dbReference type="EMBL" id="SMKA01000140">
    <property type="protein sequence ID" value="TDC24509.1"/>
    <property type="molecule type" value="Genomic_DNA"/>
</dbReference>
<dbReference type="InterPro" id="IPR031325">
    <property type="entry name" value="RHS_repeat"/>
</dbReference>
<feature type="compositionally biased region" description="Polar residues" evidence="2">
    <location>
        <begin position="1427"/>
        <end position="1445"/>
    </location>
</feature>
<feature type="region of interest" description="Disordered" evidence="2">
    <location>
        <begin position="25"/>
        <end position="70"/>
    </location>
</feature>
<dbReference type="Gene3D" id="2.180.10.10">
    <property type="entry name" value="RHS repeat-associated core"/>
    <property type="match status" value="2"/>
</dbReference>
<dbReference type="InterPro" id="IPR022385">
    <property type="entry name" value="Rhs_assc_core"/>
</dbReference>
<proteinExistence type="predicted"/>
<dbReference type="Pfam" id="PF05593">
    <property type="entry name" value="RHS_repeat"/>
    <property type="match status" value="1"/>
</dbReference>
<keyword evidence="3" id="KW-0732">Signal</keyword>
<feature type="signal peptide" evidence="3">
    <location>
        <begin position="1"/>
        <end position="30"/>
    </location>
</feature>
<protein>
    <recommendedName>
        <fullName evidence="4">Teneurin-like YD-shell domain-containing protein</fullName>
    </recommendedName>
</protein>
<keyword evidence="1" id="KW-0677">Repeat</keyword>
<dbReference type="OrthoDB" id="5150353at2"/>
<dbReference type="InterPro" id="IPR050708">
    <property type="entry name" value="T6SS_VgrG/RHS"/>
</dbReference>
<comment type="caution">
    <text evidence="5">The sequence shown here is derived from an EMBL/GenBank/DDBJ whole genome shotgun (WGS) entry which is preliminary data.</text>
</comment>
<dbReference type="PANTHER" id="PTHR32305">
    <property type="match status" value="1"/>
</dbReference>
<reference evidence="5 6" key="1">
    <citation type="submission" date="2019-03" db="EMBL/GenBank/DDBJ databases">
        <title>Draft genome sequences of novel Actinobacteria.</title>
        <authorList>
            <person name="Sahin N."/>
            <person name="Ay H."/>
            <person name="Saygin H."/>
        </authorList>
    </citation>
    <scope>NUCLEOTIDE SEQUENCE [LARGE SCALE GENOMIC DNA]</scope>
    <source>
        <strain evidence="5 6">JCM 30547</strain>
    </source>
</reference>
<keyword evidence="6" id="KW-1185">Reference proteome</keyword>
<feature type="domain" description="Teneurin-like YD-shell" evidence="4">
    <location>
        <begin position="1562"/>
        <end position="1805"/>
    </location>
</feature>
<dbReference type="Pfam" id="PF25023">
    <property type="entry name" value="TEN_YD-shell"/>
    <property type="match status" value="1"/>
</dbReference>
<dbReference type="InterPro" id="IPR056823">
    <property type="entry name" value="TEN-like_YD-shell"/>
</dbReference>
<accession>A0A4R4PQV8</accession>
<dbReference type="NCBIfam" id="TIGR01643">
    <property type="entry name" value="YD_repeat_2x"/>
    <property type="match status" value="1"/>
</dbReference>
<name>A0A4R4PQV8_9ACTN</name>
<evidence type="ECO:0000259" key="4">
    <source>
        <dbReference type="Pfam" id="PF25023"/>
    </source>
</evidence>
<feature type="chain" id="PRO_5020518846" description="Teneurin-like YD-shell domain-containing protein" evidence="3">
    <location>
        <begin position="31"/>
        <end position="2100"/>
    </location>
</feature>
<evidence type="ECO:0000313" key="5">
    <source>
        <dbReference type="EMBL" id="TDC24509.1"/>
    </source>
</evidence>
<evidence type="ECO:0000256" key="3">
    <source>
        <dbReference type="SAM" id="SignalP"/>
    </source>
</evidence>
<dbReference type="PANTHER" id="PTHR32305:SF17">
    <property type="entry name" value="TRNA NUCLEASE WAPA"/>
    <property type="match status" value="1"/>
</dbReference>
<feature type="region of interest" description="Disordered" evidence="2">
    <location>
        <begin position="1985"/>
        <end position="2018"/>
    </location>
</feature>
<feature type="compositionally biased region" description="Low complexity" evidence="2">
    <location>
        <begin position="88"/>
        <end position="97"/>
    </location>
</feature>
<organism evidence="5 6">
    <name type="scientific">Kribbella albertanoniae</name>
    <dbReference type="NCBI Taxonomy" id="1266829"/>
    <lineage>
        <taxon>Bacteria</taxon>
        <taxon>Bacillati</taxon>
        <taxon>Actinomycetota</taxon>
        <taxon>Actinomycetes</taxon>
        <taxon>Propionibacteriales</taxon>
        <taxon>Kribbellaceae</taxon>
        <taxon>Kribbella</taxon>
    </lineage>
</organism>
<feature type="region of interest" description="Disordered" evidence="2">
    <location>
        <begin position="84"/>
        <end position="107"/>
    </location>
</feature>
<feature type="region of interest" description="Disordered" evidence="2">
    <location>
        <begin position="1407"/>
        <end position="1445"/>
    </location>
</feature>
<feature type="compositionally biased region" description="Polar residues" evidence="2">
    <location>
        <begin position="57"/>
        <end position="70"/>
    </location>
</feature>
<gene>
    <name evidence="5" type="ORF">E1261_26090</name>
</gene>
<evidence type="ECO:0000256" key="1">
    <source>
        <dbReference type="ARBA" id="ARBA00022737"/>
    </source>
</evidence>
<sequence>MDSSRPKSITAGFVALVVAVTGLQGSPAAASDSKKPKPVSAENSVISVSDRKVPTQLDPSTAGTARPQATASKVVWPATGTTTVELTGSSRSRSAGAVSLQPATGGPKQVTVATYDHKVAEKLGGHGLALKLTRADGSRRSAPVGVTVDVAGFANAYGGNFESRLRLIAKPACALKTPAAAACATSRPVPSKIDLVNHKLTATLPAAQQGLVYVVAAAPNGEAGSYTATKLSSSSKWSVGLQSGDFNWSYPIPKVAAISGKAPDLDLSYSSQSVDGMTASENAQPSWAGLGWNLDTPYLERRYNGCSDDGGDTGDLCWAGDQLMLSLEGTSSELVKDKAAGGDVWRAKQDPGWRVERKKDADNGDNDGEYWVVQTPQGMTFTFGRGKQATTGTATNSVFTVPVFGDDDGEPCHKSSVEDSWCTQAWRWNLDGVVDAHGNSTTYFYETEKNKYARNGESGKSTEYIRGGHVRDIVYSQRSGDEGTTAPARLHFTTELRCIEAAGGSGTCPAFDKDHASSYPDVPMDQVCTGSCTGDEQKSPSFFTNQLLRSVTSQRNDGTDFVDVDRVDFTYSFPKPSDGTSASLWLEKFQQVGLGGSGTEKLPPVVIAGRESPNRVDAAPGSGVPKLEKLRVTTVTDELGRRVEVGYGQPDGCTIDNFPEGKADTNAQTCFPGWRSNDNSSGFGWWHRYLVTKVTVVDQAGGAPPQVNEYRYRGKPSWHYDDDDVTPTERKTWSDWRGYGSVDVAKLSQGTKPVELTRNLFFQGMDGDRLANGGKKSVDVVDSTGGSVKDVPWLRGKERETQQFALDADGNPSYELGGSLHSYTSAHTTPVEPGETDPDDDAHLVVESDSVKRETVIPESGGTRSTRTTKMTTTYDDYGQATEVLDTAGDDVRCTRTSYARDDATIKDWMLAFPYRIRTYEGTCAAPKSLISAKDQYYDGSATIGGPVSKGDVTKTVSAVTASGPNDITKTTTTSATFDAYGRGLTETDANGHTNKTAYSPATGRPVTVTETNALGQAEVTTMDPDRQQPSTVKDANNQITSQTYDPLGRLATVRLPGQAADAPAAKVFSYQLDPDHKQPPLVTTKELQSGTTYVTSWSFLDSTGRERQSQEVSPASTAEKPKTIVTDTRYDDTGHVAAETLPVVVDGAAGSSLRAVPGDQVVETRHSYDALGRNTKAAHFAQGKELWSSSTAYFGDHVRTTPPEGGVVKTSWTDVRGRQIKTEDGTGSSIAATTYTYYPSGQLASTTDPGGHKSTFSYDLLSRRTETVDADSGRSRTEYDGEGNVVATWDAKTLASGQPGPTLSTQYDALDRPTARYAGPAGTGEKVAAWTYDSTEIPNGIGRGTAQTTYWKGKAFSRAATGYDARGRITGRKWTFPQGVGGLLHGSSYTVNYGYDEADNKVTTTYQDPALGNPKETITAGYDNLGNPTTLSGELTDPLTGNTHTDSYVKSTGYAADGKLAGREYANAHHALRRAYAYEPQTQRLSRIQTLIDDDKTAQDDSYTWDPDGNIQQITDVTGPKSVATCFDYDGLNRLNHSWTTYQTDCSDGSSETVHDGPAGYNQSWTYSPDGNLLSETTLGVTKKYTYGDPSHPHAVTKAGAAGFKYDANGAMIERPGLLGGLIPTKLEWDAQQRLESETSTLVSQTQFVYLPDGTRMARVDPLGVTATLYIDGQELTVVAGILKVSSRFYDQAGVSIAVRQTLGNVVWQLNDQQGSAQISVADGTSIAARTYYSPYGEIRNLLPPLPSEHGWLNKIKDPTTGLNALGERYFDATLGRFLSTDPATDGSSAQAANPYSYAENNPITYVDPTGLWSLSGAWNAVKSGVSKAVDWVDEHKGLITNIAVGIGVGIAIGAVCATGVGCLIAAGVAAGAAGAAAGYGVDVAEGKKDFSWGGLATEVGVGAAVGGLTAGIGAGVGAGARALANTTAGKAVTAAASKAGTSIANSAAGQAVSGAAKAATGAIKTAGGKTAGKVAAVARQATGRVAPRTARDKAVSPMAPAAKSLNRPIGNSPTQNAQLQNDIRALRARGATDMRVNQQQVNINGDRVGVNRPDLQYTLNGRRHYAEYDVPPASRAPGHKQRIIANDPTAKVHLYTVP</sequence>
<evidence type="ECO:0000313" key="6">
    <source>
        <dbReference type="Proteomes" id="UP000295075"/>
    </source>
</evidence>
<dbReference type="NCBIfam" id="TIGR03696">
    <property type="entry name" value="Rhs_assc_core"/>
    <property type="match status" value="1"/>
</dbReference>
<dbReference type="RefSeq" id="WP_132410934.1">
    <property type="nucleotide sequence ID" value="NZ_SMKA01000140.1"/>
</dbReference>
<dbReference type="Proteomes" id="UP000295075">
    <property type="component" value="Unassembled WGS sequence"/>
</dbReference>